<feature type="region of interest" description="Disordered" evidence="1">
    <location>
        <begin position="55"/>
        <end position="74"/>
    </location>
</feature>
<feature type="compositionally biased region" description="Basic and acidic residues" evidence="1">
    <location>
        <begin position="55"/>
        <end position="65"/>
    </location>
</feature>
<sequence length="108" mass="12473">MEEFEAQYEQNGVIYKIIGNAELHYKLQNDSVFATGYIAEYENSLEIASVLRNDEDTSTHKEATTSKENVPPRDTITWSRANTLLLIENYRRLRAGSTMQVYSTNKLY</sequence>
<dbReference type="AlphaFoldDB" id="A0AAN7QBV7"/>
<evidence type="ECO:0000313" key="3">
    <source>
        <dbReference type="Proteomes" id="UP001353858"/>
    </source>
</evidence>
<keyword evidence="3" id="KW-1185">Reference proteome</keyword>
<accession>A0AAN7QBV7</accession>
<name>A0AAN7QBV7_9COLE</name>
<proteinExistence type="predicted"/>
<comment type="caution">
    <text evidence="2">The sequence shown here is derived from an EMBL/GenBank/DDBJ whole genome shotgun (WGS) entry which is preliminary data.</text>
</comment>
<evidence type="ECO:0000313" key="2">
    <source>
        <dbReference type="EMBL" id="KAK4887390.1"/>
    </source>
</evidence>
<dbReference type="EMBL" id="JARPUR010000001">
    <property type="protein sequence ID" value="KAK4887390.1"/>
    <property type="molecule type" value="Genomic_DNA"/>
</dbReference>
<gene>
    <name evidence="2" type="ORF">RN001_003661</name>
</gene>
<evidence type="ECO:0000256" key="1">
    <source>
        <dbReference type="SAM" id="MobiDB-lite"/>
    </source>
</evidence>
<protein>
    <submittedName>
        <fullName evidence="2">Uncharacterized protein</fullName>
    </submittedName>
</protein>
<organism evidence="2 3">
    <name type="scientific">Aquatica leii</name>
    <dbReference type="NCBI Taxonomy" id="1421715"/>
    <lineage>
        <taxon>Eukaryota</taxon>
        <taxon>Metazoa</taxon>
        <taxon>Ecdysozoa</taxon>
        <taxon>Arthropoda</taxon>
        <taxon>Hexapoda</taxon>
        <taxon>Insecta</taxon>
        <taxon>Pterygota</taxon>
        <taxon>Neoptera</taxon>
        <taxon>Endopterygota</taxon>
        <taxon>Coleoptera</taxon>
        <taxon>Polyphaga</taxon>
        <taxon>Elateriformia</taxon>
        <taxon>Elateroidea</taxon>
        <taxon>Lampyridae</taxon>
        <taxon>Luciolinae</taxon>
        <taxon>Aquatica</taxon>
    </lineage>
</organism>
<dbReference type="Proteomes" id="UP001353858">
    <property type="component" value="Unassembled WGS sequence"/>
</dbReference>
<reference evidence="3" key="1">
    <citation type="submission" date="2023-01" db="EMBL/GenBank/DDBJ databases">
        <title>Key to firefly adult light organ development and bioluminescence: homeobox transcription factors regulate luciferase expression and transportation to peroxisome.</title>
        <authorList>
            <person name="Fu X."/>
        </authorList>
    </citation>
    <scope>NUCLEOTIDE SEQUENCE [LARGE SCALE GENOMIC DNA]</scope>
</reference>